<evidence type="ECO:0000256" key="2">
    <source>
        <dbReference type="ARBA" id="ARBA00006177"/>
    </source>
</evidence>
<comment type="subcellular location">
    <subcellularLocation>
        <location evidence="1">Nucleus</location>
        <location evidence="1">Nucleoplasm</location>
    </subcellularLocation>
</comment>
<keyword evidence="5" id="KW-0862">Zinc</keyword>
<name>A0AAQ4D7M6_AMBAM</name>
<dbReference type="SMART" id="SM00692">
    <property type="entry name" value="DM3"/>
    <property type="match status" value="1"/>
</dbReference>
<evidence type="ECO:0000256" key="3">
    <source>
        <dbReference type="ARBA" id="ARBA00022723"/>
    </source>
</evidence>
<accession>A0AAQ4D7M6</accession>
<evidence type="ECO:0000256" key="9">
    <source>
        <dbReference type="ARBA" id="ARBA00023163"/>
    </source>
</evidence>
<keyword evidence="3" id="KW-0479">Metal-binding</keyword>
<keyword evidence="6" id="KW-0805">Transcription regulation</keyword>
<evidence type="ECO:0000256" key="5">
    <source>
        <dbReference type="ARBA" id="ARBA00022833"/>
    </source>
</evidence>
<dbReference type="InterPro" id="IPR006612">
    <property type="entry name" value="THAP_Znf"/>
</dbReference>
<keyword evidence="16" id="KW-1185">Reference proteome</keyword>
<feature type="compositionally biased region" description="Polar residues" evidence="13">
    <location>
        <begin position="198"/>
        <end position="214"/>
    </location>
</feature>
<dbReference type="SUPFAM" id="SSF57716">
    <property type="entry name" value="Glucocorticoid receptor-like (DNA-binding domain)"/>
    <property type="match status" value="1"/>
</dbReference>
<keyword evidence="8 12" id="KW-0238">DNA-binding</keyword>
<evidence type="ECO:0000313" key="15">
    <source>
        <dbReference type="EMBL" id="KAK8758466.1"/>
    </source>
</evidence>
<dbReference type="GO" id="GO:0008270">
    <property type="term" value="F:zinc ion binding"/>
    <property type="evidence" value="ECO:0007669"/>
    <property type="project" value="UniProtKB-KW"/>
</dbReference>
<evidence type="ECO:0000259" key="14">
    <source>
        <dbReference type="PROSITE" id="PS50950"/>
    </source>
</evidence>
<comment type="caution">
    <text evidence="15">The sequence shown here is derived from an EMBL/GenBank/DDBJ whole genome shotgun (WGS) entry which is preliminary data.</text>
</comment>
<feature type="domain" description="THAP-type" evidence="14">
    <location>
        <begin position="1"/>
        <end position="91"/>
    </location>
</feature>
<keyword evidence="4 12" id="KW-0863">Zinc-finger</keyword>
<dbReference type="InterPro" id="IPR038441">
    <property type="entry name" value="THAP_Znf_sf"/>
</dbReference>
<dbReference type="Pfam" id="PF05485">
    <property type="entry name" value="THAP"/>
    <property type="match status" value="1"/>
</dbReference>
<dbReference type="PANTHER" id="PTHR46600">
    <property type="entry name" value="THAP DOMAIN-CONTAINING"/>
    <property type="match status" value="1"/>
</dbReference>
<keyword evidence="11" id="KW-0131">Cell cycle</keyword>
<protein>
    <recommendedName>
        <fullName evidence="14">THAP-type domain-containing protein</fullName>
    </recommendedName>
</protein>
<dbReference type="Gene3D" id="6.20.210.20">
    <property type="entry name" value="THAP domain"/>
    <property type="match status" value="1"/>
</dbReference>
<dbReference type="PANTHER" id="PTHR46600:SF1">
    <property type="entry name" value="THAP DOMAIN-CONTAINING PROTEIN 1"/>
    <property type="match status" value="1"/>
</dbReference>
<keyword evidence="10" id="KW-0539">Nucleus</keyword>
<dbReference type="InterPro" id="IPR026516">
    <property type="entry name" value="THAP1/10"/>
</dbReference>
<dbReference type="SMART" id="SM00980">
    <property type="entry name" value="THAP"/>
    <property type="match status" value="1"/>
</dbReference>
<sequence>MPPISCIVDFCPSKSGTEVTLHKFPRDAAQRQAWIDFVRAAGRHYWTPSKYSVICSLHFDSSSYECNPAYLAGFGIRAKRFLRPGAVPTLYPAEVQRLLAAESSQSGPPAPKRQCVVGARGLPDSCEDAGIDETPDFSSSSTALTHGQAAPLRHATQDAESQTDFTVADIMLQEDTAPRCSSPNWDDLSATFEDNPHDSTYQPSLDTSAVSSSEPSPPLKFIVYENCLLQFANLYRKWHHPAQSSLKVIGSLVGVTITCPNMHSTKWYSQPTQKRIGHGNVLLAAAILFAGCSPTQSLRLLENAGICCFSKRTYDRIQKDTLFPAVYKVCMFNL</sequence>
<keyword evidence="7" id="KW-0175">Coiled coil</keyword>
<evidence type="ECO:0000256" key="12">
    <source>
        <dbReference type="PROSITE-ProRule" id="PRU00309"/>
    </source>
</evidence>
<dbReference type="GO" id="GO:0005654">
    <property type="term" value="C:nucleoplasm"/>
    <property type="evidence" value="ECO:0007669"/>
    <property type="project" value="UniProtKB-SubCell"/>
</dbReference>
<dbReference type="EMBL" id="JARKHS020034103">
    <property type="protein sequence ID" value="KAK8758466.1"/>
    <property type="molecule type" value="Genomic_DNA"/>
</dbReference>
<dbReference type="PROSITE" id="PS50950">
    <property type="entry name" value="ZF_THAP"/>
    <property type="match status" value="1"/>
</dbReference>
<evidence type="ECO:0000256" key="11">
    <source>
        <dbReference type="ARBA" id="ARBA00023306"/>
    </source>
</evidence>
<comment type="similarity">
    <text evidence="2">Belongs to the THAP1 family.</text>
</comment>
<feature type="region of interest" description="Disordered" evidence="13">
    <location>
        <begin position="178"/>
        <end position="215"/>
    </location>
</feature>
<feature type="region of interest" description="Disordered" evidence="13">
    <location>
        <begin position="129"/>
        <end position="160"/>
    </location>
</feature>
<evidence type="ECO:0000256" key="4">
    <source>
        <dbReference type="ARBA" id="ARBA00022771"/>
    </source>
</evidence>
<gene>
    <name evidence="15" type="ORF">V5799_003901</name>
</gene>
<reference evidence="15 16" key="1">
    <citation type="journal article" date="2023" name="Arcadia Sci">
        <title>De novo assembly of a long-read Amblyomma americanum tick genome.</title>
        <authorList>
            <person name="Chou S."/>
            <person name="Poskanzer K.E."/>
            <person name="Rollins M."/>
            <person name="Thuy-Boun P.S."/>
        </authorList>
    </citation>
    <scope>NUCLEOTIDE SEQUENCE [LARGE SCALE GENOMIC DNA]</scope>
    <source>
        <strain evidence="15">F_SG_1</strain>
        <tissue evidence="15">Salivary glands</tissue>
    </source>
</reference>
<proteinExistence type="inferred from homology"/>
<evidence type="ECO:0000256" key="10">
    <source>
        <dbReference type="ARBA" id="ARBA00023242"/>
    </source>
</evidence>
<feature type="compositionally biased region" description="Polar residues" evidence="13">
    <location>
        <begin position="136"/>
        <end position="145"/>
    </location>
</feature>
<evidence type="ECO:0000313" key="16">
    <source>
        <dbReference type="Proteomes" id="UP001321473"/>
    </source>
</evidence>
<evidence type="ECO:0000256" key="7">
    <source>
        <dbReference type="ARBA" id="ARBA00023054"/>
    </source>
</evidence>
<dbReference type="Proteomes" id="UP001321473">
    <property type="component" value="Unassembled WGS sequence"/>
</dbReference>
<keyword evidence="9" id="KW-0804">Transcription</keyword>
<dbReference type="AlphaFoldDB" id="A0AAQ4D7M6"/>
<dbReference type="GO" id="GO:0043565">
    <property type="term" value="F:sequence-specific DNA binding"/>
    <property type="evidence" value="ECO:0007669"/>
    <property type="project" value="InterPro"/>
</dbReference>
<evidence type="ECO:0000256" key="13">
    <source>
        <dbReference type="SAM" id="MobiDB-lite"/>
    </source>
</evidence>
<evidence type="ECO:0000256" key="6">
    <source>
        <dbReference type="ARBA" id="ARBA00023015"/>
    </source>
</evidence>
<evidence type="ECO:0000256" key="8">
    <source>
        <dbReference type="ARBA" id="ARBA00023125"/>
    </source>
</evidence>
<organism evidence="15 16">
    <name type="scientific">Amblyomma americanum</name>
    <name type="common">Lone star tick</name>
    <dbReference type="NCBI Taxonomy" id="6943"/>
    <lineage>
        <taxon>Eukaryota</taxon>
        <taxon>Metazoa</taxon>
        <taxon>Ecdysozoa</taxon>
        <taxon>Arthropoda</taxon>
        <taxon>Chelicerata</taxon>
        <taxon>Arachnida</taxon>
        <taxon>Acari</taxon>
        <taxon>Parasitiformes</taxon>
        <taxon>Ixodida</taxon>
        <taxon>Ixodoidea</taxon>
        <taxon>Ixodidae</taxon>
        <taxon>Amblyomminae</taxon>
        <taxon>Amblyomma</taxon>
    </lineage>
</organism>
<evidence type="ECO:0000256" key="1">
    <source>
        <dbReference type="ARBA" id="ARBA00004642"/>
    </source>
</evidence>